<feature type="transmembrane region" description="Helical" evidence="1">
    <location>
        <begin position="114"/>
        <end position="137"/>
    </location>
</feature>
<feature type="transmembrane region" description="Helical" evidence="1">
    <location>
        <begin position="196"/>
        <end position="214"/>
    </location>
</feature>
<feature type="transmembrane region" description="Helical" evidence="1">
    <location>
        <begin position="267"/>
        <end position="286"/>
    </location>
</feature>
<accession>A0ABP8HG61</accession>
<proteinExistence type="predicted"/>
<gene>
    <name evidence="2" type="ORF">GCM10023149_49130</name>
</gene>
<sequence length="428" mass="48810">MQNTVTESAYWPLYKKVAFRFSLIFFLAFVVLNPNGVLLDALHVYYIQPVHSLVVWSGAHLLHLPKPITIFTNGSGDTTYDYLIILLISVTAGAGALIWSVLDRRVRNYNNLFYWLLVVVRYYVAISMISYGCVKIIKLQFPGPTPSRLLQSYGDSSPMGLAWTYIGYSTGFNIFTGLAEFICGIFLFFRRTTIMGALLGLVVAGNIMAINYAYDVPVKIVSTVLFVMCLFILSKDAGRLINLLVLNKPALAANMAPHTFKRRWKNITLCVIKYVLVIYIVVSNFYGDWEARSQYGETAKKPPFYGIYNVESFIRNKDTIAPLKTDSTCWHKLIVSYPGYAQVKMTNDSISGYGMTVDTLKHTIKMELYGSNGNVTYFNYTEKKPDLLLLQGNHNNSVLQIKLRKYDLNNFILLRRGFHWVNEYPYNR</sequence>
<comment type="caution">
    <text evidence="2">The sequence shown here is derived from an EMBL/GenBank/DDBJ whole genome shotgun (WGS) entry which is preliminary data.</text>
</comment>
<name>A0ABP8HG61_9SPHI</name>
<keyword evidence="1" id="KW-0812">Transmembrane</keyword>
<dbReference type="EMBL" id="BAABFT010000021">
    <property type="protein sequence ID" value="GAA4338831.1"/>
    <property type="molecule type" value="Genomic_DNA"/>
</dbReference>
<reference evidence="3" key="1">
    <citation type="journal article" date="2019" name="Int. J. Syst. Evol. Microbiol.">
        <title>The Global Catalogue of Microorganisms (GCM) 10K type strain sequencing project: providing services to taxonomists for standard genome sequencing and annotation.</title>
        <authorList>
            <consortium name="The Broad Institute Genomics Platform"/>
            <consortium name="The Broad Institute Genome Sequencing Center for Infectious Disease"/>
            <person name="Wu L."/>
            <person name="Ma J."/>
        </authorList>
    </citation>
    <scope>NUCLEOTIDE SEQUENCE [LARGE SCALE GENOMIC DNA]</scope>
    <source>
        <strain evidence="3">JCM 17705</strain>
    </source>
</reference>
<feature type="transmembrane region" description="Helical" evidence="1">
    <location>
        <begin position="13"/>
        <end position="32"/>
    </location>
</feature>
<feature type="transmembrane region" description="Helical" evidence="1">
    <location>
        <begin position="165"/>
        <end position="189"/>
    </location>
</feature>
<keyword evidence="1" id="KW-0472">Membrane</keyword>
<feature type="transmembrane region" description="Helical" evidence="1">
    <location>
        <begin position="220"/>
        <end position="246"/>
    </location>
</feature>
<organism evidence="2 3">
    <name type="scientific">Mucilaginibacter gynuensis</name>
    <dbReference type="NCBI Taxonomy" id="1302236"/>
    <lineage>
        <taxon>Bacteria</taxon>
        <taxon>Pseudomonadati</taxon>
        <taxon>Bacteroidota</taxon>
        <taxon>Sphingobacteriia</taxon>
        <taxon>Sphingobacteriales</taxon>
        <taxon>Sphingobacteriaceae</taxon>
        <taxon>Mucilaginibacter</taxon>
    </lineage>
</organism>
<evidence type="ECO:0000256" key="1">
    <source>
        <dbReference type="SAM" id="Phobius"/>
    </source>
</evidence>
<feature type="transmembrane region" description="Helical" evidence="1">
    <location>
        <begin position="82"/>
        <end position="102"/>
    </location>
</feature>
<evidence type="ECO:0008006" key="4">
    <source>
        <dbReference type="Google" id="ProtNLM"/>
    </source>
</evidence>
<evidence type="ECO:0000313" key="3">
    <source>
        <dbReference type="Proteomes" id="UP001500582"/>
    </source>
</evidence>
<evidence type="ECO:0000313" key="2">
    <source>
        <dbReference type="EMBL" id="GAA4338831.1"/>
    </source>
</evidence>
<keyword evidence="1" id="KW-1133">Transmembrane helix</keyword>
<keyword evidence="3" id="KW-1185">Reference proteome</keyword>
<dbReference type="RefSeq" id="WP_345213866.1">
    <property type="nucleotide sequence ID" value="NZ_BAABFT010000021.1"/>
</dbReference>
<protein>
    <recommendedName>
        <fullName evidence="4">DoxX family protein</fullName>
    </recommendedName>
</protein>
<dbReference type="Proteomes" id="UP001500582">
    <property type="component" value="Unassembled WGS sequence"/>
</dbReference>